<keyword evidence="4" id="KW-1185">Reference proteome</keyword>
<feature type="region of interest" description="Disordered" evidence="1">
    <location>
        <begin position="91"/>
        <end position="117"/>
    </location>
</feature>
<sequence>MTISHSLLPERLSKAVESLKALQREQIYFAPVRHHSPACSYALKQLIKEVQPTHILIEAPSSFDTILEQLLHNGVKPPVAVLCQTQKNIAEPTKSQNTTDQQTISSEPKTEDNTSDLTPKSITYSAFYPFCHYSPEWLAMQMAKKQQVNIQFIDLPWSLQTDQSIDSDSDHNRSLLSETYLKHSQYIQRLMQKLHCRDHDEVWEHLFELKDYDDIVDWQNFFADTFIWCAMSRLDYSQESLIAEGSVQREQYMITAIGQLKKSNPEAKIVVVTGGFHTLALLEGLWQNQLILPKRSDVIQFNRQRKSSTQDQTWLIRYSFDRLDALNGYASGMPSPAYYQTAWQAMLHYDKTVNQDQSGRKSRQQLTLTLMSEIANKLRQQPNYNNSTGFVPLKSAIEQATLLADLRGHNGPGRYDLLDAIQSCFIKESIDTAHGEFWLSVQSCLSGNLLGNVPTGTSQPPLVNDVYSTLKKYRFKLDDTNPKLTHIDIYRKPEHRQRSRFLHLMTFLNVGFANRLDGPNYIHGQRLNVMFEDWRYAWTPMVEARLIELSQQGTKLEQIAINKLQLDAEQLIHDKTGSVSLLAVEQLTQAALMGLDDYFNDLIDKFANFIENDGELDSLISCGHRMLYLWQGRTFLQFKATSTLLSLLTKIVKQSFFLLNKLKQHENEQQQQNLGVLLSFRDLLNHLPDELDADQLKQDFYLNLFRLQPELTQAPLIRGAIDSMSYLDSYLSQSQLENNIRINFSLGTQNEQTISYFIGIMQCTPELVIHSSILLDSLDQLLIDWSPEQFIEILPDLRYAFSQLNPKQNASLAEKIAKKYHISDADLHFQQHQFSENQLQKALSLEVLITEHIKQQHLTVWFKQ</sequence>
<organism evidence="2 5">
    <name type="scientific">Gilliamella apicola</name>
    <dbReference type="NCBI Taxonomy" id="1196095"/>
    <lineage>
        <taxon>Bacteria</taxon>
        <taxon>Pseudomonadati</taxon>
        <taxon>Pseudomonadota</taxon>
        <taxon>Gammaproteobacteria</taxon>
        <taxon>Orbales</taxon>
        <taxon>Orbaceae</taxon>
        <taxon>Gilliamella</taxon>
    </lineage>
</organism>
<dbReference type="Proteomes" id="UP000194800">
    <property type="component" value="Unassembled WGS sequence"/>
</dbReference>
<evidence type="ECO:0000313" key="3">
    <source>
        <dbReference type="EMBL" id="OTQ10673.1"/>
    </source>
</evidence>
<dbReference type="InterPro" id="IPR043737">
    <property type="entry name" value="DUF5682"/>
</dbReference>
<dbReference type="Pfam" id="PF18934">
    <property type="entry name" value="DUF5682"/>
    <property type="match status" value="1"/>
</dbReference>
<name>A0A242NL36_9GAMM</name>
<dbReference type="AlphaFoldDB" id="A0A242NL36"/>
<dbReference type="RefSeq" id="WP_086271604.1">
    <property type="nucleotide sequence ID" value="NZ_MZNE01000005.1"/>
</dbReference>
<evidence type="ECO:0000313" key="2">
    <source>
        <dbReference type="EMBL" id="OTQ01314.1"/>
    </source>
</evidence>
<accession>A0A242NL36</accession>
<reference evidence="4 5" key="1">
    <citation type="submission" date="2017-03" db="EMBL/GenBank/DDBJ databases">
        <title>Comparative genomics of honeybee gut symbionts reveal geographically distinct and subgroup specific antibiotic resistance.</title>
        <authorList>
            <person name="Ludvigsen J."/>
            <person name="Porcellato D."/>
            <person name="Labee-Lund T.M."/>
            <person name="Amdam G.V."/>
            <person name="Rudi K."/>
        </authorList>
    </citation>
    <scope>NUCLEOTIDE SEQUENCE [LARGE SCALE GENOMIC DNA]</scope>
    <source>
        <strain evidence="2 5">A-7-12</strain>
        <strain evidence="3 4">A-9-12</strain>
    </source>
</reference>
<dbReference type="Proteomes" id="UP000194977">
    <property type="component" value="Unassembled WGS sequence"/>
</dbReference>
<protein>
    <recommendedName>
        <fullName evidence="6">4-aminobutyrate aminotransferase</fullName>
    </recommendedName>
</protein>
<comment type="caution">
    <text evidence="2">The sequence shown here is derived from an EMBL/GenBank/DDBJ whole genome shotgun (WGS) entry which is preliminary data.</text>
</comment>
<dbReference type="EMBL" id="NART01000014">
    <property type="protein sequence ID" value="OTQ10673.1"/>
    <property type="molecule type" value="Genomic_DNA"/>
</dbReference>
<proteinExistence type="predicted"/>
<feature type="compositionally biased region" description="Polar residues" evidence="1">
    <location>
        <begin position="91"/>
        <end position="107"/>
    </location>
</feature>
<evidence type="ECO:0008006" key="6">
    <source>
        <dbReference type="Google" id="ProtNLM"/>
    </source>
</evidence>
<evidence type="ECO:0000313" key="5">
    <source>
        <dbReference type="Proteomes" id="UP000194977"/>
    </source>
</evidence>
<evidence type="ECO:0000256" key="1">
    <source>
        <dbReference type="SAM" id="MobiDB-lite"/>
    </source>
</evidence>
<dbReference type="OrthoDB" id="9768066at2"/>
<evidence type="ECO:0000313" key="4">
    <source>
        <dbReference type="Proteomes" id="UP000194800"/>
    </source>
</evidence>
<gene>
    <name evidence="3" type="ORF">B6C91_04770</name>
    <name evidence="2" type="ORF">B6D08_01435</name>
</gene>
<dbReference type="EMBL" id="NARP01000003">
    <property type="protein sequence ID" value="OTQ01314.1"/>
    <property type="molecule type" value="Genomic_DNA"/>
</dbReference>